<keyword evidence="6" id="KW-1185">Reference proteome</keyword>
<dbReference type="KEGG" id="ans:ArsFIN_46080"/>
<dbReference type="AlphaFoldDB" id="A0A4P7L048"/>
<organism evidence="3 5">
    <name type="scientific">Arsenophonus nasoniae</name>
    <name type="common">son-killer infecting Nasonia vitripennis</name>
    <dbReference type="NCBI Taxonomy" id="638"/>
    <lineage>
        <taxon>Bacteria</taxon>
        <taxon>Pseudomonadati</taxon>
        <taxon>Pseudomonadota</taxon>
        <taxon>Gammaproteobacteria</taxon>
        <taxon>Enterobacterales</taxon>
        <taxon>Morganellaceae</taxon>
        <taxon>Arsenophonus</taxon>
    </lineage>
</organism>
<dbReference type="Proteomes" id="UP001177592">
    <property type="component" value="Plasmid paNv_CAN11"/>
</dbReference>
<dbReference type="GeneID" id="39752146"/>
<dbReference type="GO" id="GO:0006260">
    <property type="term" value="P:DNA replication"/>
    <property type="evidence" value="ECO:0007669"/>
    <property type="project" value="TreeGrafter"/>
</dbReference>
<dbReference type="EMBL" id="CP038615">
    <property type="protein sequence ID" value="QBY45997.1"/>
    <property type="molecule type" value="Genomic_DNA"/>
</dbReference>
<geneLocation type="plasmid" evidence="5">
    <name>parsfin4</name>
</geneLocation>
<dbReference type="CDD" id="cd00009">
    <property type="entry name" value="AAA"/>
    <property type="match status" value="1"/>
</dbReference>
<feature type="domain" description="IstB-like ATP-binding" evidence="1">
    <location>
        <begin position="47"/>
        <end position="240"/>
    </location>
</feature>
<dbReference type="EMBL" id="CP038616">
    <property type="protein sequence ID" value="QBY46049.1"/>
    <property type="molecule type" value="Genomic_DNA"/>
</dbReference>
<geneLocation type="plasmid" evidence="5">
    <name>parsfin3</name>
</geneLocation>
<keyword evidence="4" id="KW-0067">ATP-binding</keyword>
<dbReference type="KEGG" id="ans:ArsFIN_46600"/>
<protein>
    <submittedName>
        <fullName evidence="4">ATP-binding protein</fullName>
    </submittedName>
    <submittedName>
        <fullName evidence="3">DNA replication protein DnaC</fullName>
    </submittedName>
</protein>
<evidence type="ECO:0000313" key="3">
    <source>
        <dbReference type="EMBL" id="QBY46049.1"/>
    </source>
</evidence>
<name>A0A4P7L048_9GAMM</name>
<dbReference type="InterPro" id="IPR028350">
    <property type="entry name" value="DNAC/IstB-like"/>
</dbReference>
<reference evidence="3 5" key="1">
    <citation type="submission" date="2019-03" db="EMBL/GenBank/DDBJ databases">
        <title>Long-read sequencing reveals hyperdense prophage content in a complex bacterial symbiont genome.</title>
        <authorList>
            <person name="Frost C.L."/>
            <person name="Siozios S."/>
            <person name="Nadal-Jimenez P."/>
            <person name="Brockhurst M.A."/>
            <person name="King K.C."/>
            <person name="Darby A.C."/>
            <person name="Hurst G.D.D."/>
        </authorList>
    </citation>
    <scope>NUCLEOTIDE SEQUENCE [LARGE SCALE GENOMIC DNA]</scope>
    <source>
        <strain evidence="3 5">FIN</strain>
        <plasmid evidence="5">parsfin3</plasmid>
        <plasmid evidence="2">pArsFIN3</plasmid>
        <plasmid evidence="3">pArsFIN4</plasmid>
        <plasmid evidence="5">parsfin4</plasmid>
    </source>
</reference>
<evidence type="ECO:0000313" key="5">
    <source>
        <dbReference type="Proteomes" id="UP000295134"/>
    </source>
</evidence>
<accession>A0A4P7L048</accession>
<evidence type="ECO:0000259" key="1">
    <source>
        <dbReference type="Pfam" id="PF01695"/>
    </source>
</evidence>
<dbReference type="Pfam" id="PF01695">
    <property type="entry name" value="IstB_IS21"/>
    <property type="match status" value="1"/>
</dbReference>
<reference evidence="4" key="2">
    <citation type="submission" date="2023-04" db="EMBL/GenBank/DDBJ databases">
        <title>Genome dynamics across the evolutionary transition to endosymbiosis.</title>
        <authorList>
            <person name="Siozios S."/>
            <person name="Nadal-Jimenez P."/>
            <person name="Azagi T."/>
            <person name="Sprong H."/>
            <person name="Frost C.L."/>
            <person name="Parratt S.R."/>
            <person name="Taylor G."/>
            <person name="Brettell L."/>
            <person name="Lew K.C."/>
            <person name="Croft L."/>
            <person name="King K.C."/>
            <person name="Brockhurst M.A."/>
            <person name="Hypsa V."/>
            <person name="Novakova E."/>
            <person name="Darby A.C."/>
            <person name="Hurst G.D.D."/>
        </authorList>
    </citation>
    <scope>NUCLEOTIDE SEQUENCE</scope>
    <source>
        <strain evidence="4">ANv_CAN</strain>
        <plasmid evidence="4">paNv_CAN11</plasmid>
    </source>
</reference>
<evidence type="ECO:0000313" key="4">
    <source>
        <dbReference type="EMBL" id="WGM08970.1"/>
    </source>
</evidence>
<evidence type="ECO:0000313" key="2">
    <source>
        <dbReference type="EMBL" id="QBY45997.1"/>
    </source>
</evidence>
<dbReference type="InterPro" id="IPR002611">
    <property type="entry name" value="IstB_ATP-bd"/>
</dbReference>
<dbReference type="Gene3D" id="3.40.50.300">
    <property type="entry name" value="P-loop containing nucleotide triphosphate hydrolases"/>
    <property type="match status" value="1"/>
</dbReference>
<dbReference type="GO" id="GO:0005524">
    <property type="term" value="F:ATP binding"/>
    <property type="evidence" value="ECO:0007669"/>
    <property type="project" value="UniProtKB-KW"/>
</dbReference>
<geneLocation type="plasmid" evidence="3">
    <name>pArsFIN4</name>
</geneLocation>
<dbReference type="Proteomes" id="UP000295134">
    <property type="component" value="Plasmid pArsFIN4"/>
</dbReference>
<dbReference type="SUPFAM" id="SSF52540">
    <property type="entry name" value="P-loop containing nucleoside triphosphate hydrolases"/>
    <property type="match status" value="1"/>
</dbReference>
<dbReference type="EMBL" id="CP123534">
    <property type="protein sequence ID" value="WGM08970.1"/>
    <property type="molecule type" value="Genomic_DNA"/>
</dbReference>
<dbReference type="PANTHER" id="PTHR30050:SF4">
    <property type="entry name" value="ATP-BINDING PROTEIN RV3427C IN INSERTION SEQUENCE-RELATED"/>
    <property type="match status" value="1"/>
</dbReference>
<keyword evidence="3" id="KW-0614">Plasmid</keyword>
<sequence>MNTANAVLTRFFKLMPKHIKPKFNTVDELFAWHREQAKLDSNRIFEENRVRRLNNIMGNSGISELHQHCTFDNFEALTTEQRQAKFNAKNYADNFGKYFGGFVFSGHSGTGKNHLAAAIGNRLIQNGLSILIVTFPDLMMRLRKTYESGSQYTESQLIDDLCGVDLLVFDDVGVQRNNLNEELVIFQIVDRRTSSKKPTGILTNLPQQQLTEVLGERIVDRLRMGKPTVVNFNWSSYRRKIQ</sequence>
<proteinExistence type="predicted"/>
<keyword evidence="4" id="KW-0547">Nucleotide-binding</keyword>
<dbReference type="PIRSF" id="PIRSF003073">
    <property type="entry name" value="DNAC_TnpB_IstB"/>
    <property type="match status" value="1"/>
</dbReference>
<dbReference type="RefSeq" id="WP_246067522.1">
    <property type="nucleotide sequence ID" value="NZ_CP038615.1"/>
</dbReference>
<evidence type="ECO:0000313" key="6">
    <source>
        <dbReference type="Proteomes" id="UP001177592"/>
    </source>
</evidence>
<geneLocation type="plasmid" evidence="4 6">
    <name>paNv_CAN11</name>
</geneLocation>
<dbReference type="PANTHER" id="PTHR30050">
    <property type="entry name" value="CHROMOSOMAL REPLICATION INITIATOR PROTEIN DNAA"/>
    <property type="match status" value="1"/>
</dbReference>
<gene>
    <name evidence="3" type="primary">dnaC_5</name>
    <name evidence="2" type="synonym">dnaC_3</name>
    <name evidence="2" type="ORF">ArsFIN_46080</name>
    <name evidence="3" type="ORF">ArsFIN_46600</name>
    <name evidence="4" type="ORF">QE258_26800</name>
</gene>
<dbReference type="Proteomes" id="UP000295134">
    <property type="component" value="Plasmid pArsFIN3"/>
</dbReference>
<dbReference type="InterPro" id="IPR027417">
    <property type="entry name" value="P-loop_NTPase"/>
</dbReference>
<geneLocation type="plasmid" evidence="2">
    <name>pArsFIN3</name>
</geneLocation>